<evidence type="ECO:0000256" key="1">
    <source>
        <dbReference type="ARBA" id="ARBA00023027"/>
    </source>
</evidence>
<evidence type="ECO:0000313" key="2">
    <source>
        <dbReference type="EMBL" id="BBU70040.1"/>
    </source>
</evidence>
<dbReference type="Pfam" id="PF01370">
    <property type="entry name" value="Epimerase"/>
    <property type="match status" value="1"/>
</dbReference>
<name>A0A679HV99_9RHOO</name>
<dbReference type="InterPro" id="IPR001509">
    <property type="entry name" value="Epimerase_deHydtase"/>
</dbReference>
<organism evidence="2 3">
    <name type="scientific">Fluviibacter phosphoraccumulans</name>
    <dbReference type="NCBI Taxonomy" id="1751046"/>
    <lineage>
        <taxon>Bacteria</taxon>
        <taxon>Pseudomonadati</taxon>
        <taxon>Pseudomonadota</taxon>
        <taxon>Betaproteobacteria</taxon>
        <taxon>Rhodocyclales</taxon>
        <taxon>Fluviibacteraceae</taxon>
        <taxon>Fluviibacter</taxon>
    </lineage>
</organism>
<dbReference type="PANTHER" id="PTHR43574">
    <property type="entry name" value="EPIMERASE-RELATED"/>
    <property type="match status" value="1"/>
</dbReference>
<gene>
    <name evidence="2" type="primary">uge</name>
    <name evidence="2" type="ORF">ICHIAU1_23230</name>
</gene>
<dbReference type="EMBL" id="AP022345">
    <property type="protein sequence ID" value="BBU70040.1"/>
    <property type="molecule type" value="Genomic_DNA"/>
</dbReference>
<proteinExistence type="predicted"/>
<accession>A0A679HV99</accession>
<dbReference type="AlphaFoldDB" id="A0A679HV99"/>
<dbReference type="CDD" id="cd05253">
    <property type="entry name" value="UDP_GE_SDE_e"/>
    <property type="match status" value="1"/>
</dbReference>
<dbReference type="Proteomes" id="UP000463961">
    <property type="component" value="Chromosome"/>
</dbReference>
<reference evidence="3" key="1">
    <citation type="submission" date="2020-01" db="EMBL/GenBank/DDBJ databases">
        <title>Phosphoaccumulans saitamaens gen. nov., sp. nov., a polyphosphate accumulating bacterium isolated from surface river water.</title>
        <authorList>
            <person name="Watanabe K."/>
            <person name="Suda W."/>
        </authorList>
    </citation>
    <scope>NUCLEOTIDE SEQUENCE [LARGE SCALE GENOMIC DNA]</scope>
    <source>
        <strain evidence="3">ICHIAU1</strain>
    </source>
</reference>
<dbReference type="PRINTS" id="PR01713">
    <property type="entry name" value="NUCEPIMERASE"/>
</dbReference>
<keyword evidence="1" id="KW-0520">NAD</keyword>
<dbReference type="Gene3D" id="3.40.50.720">
    <property type="entry name" value="NAD(P)-binding Rossmann-like Domain"/>
    <property type="match status" value="1"/>
</dbReference>
<protein>
    <submittedName>
        <fullName evidence="2">NAD-dependent epimerase</fullName>
    </submittedName>
</protein>
<dbReference type="SUPFAM" id="SSF51735">
    <property type="entry name" value="NAD(P)-binding Rossmann-fold domains"/>
    <property type="match status" value="1"/>
</dbReference>
<sequence length="343" mass="38387">MVEYQYMSRHFLVTGAAGFIGMHTAMRLLERGDTVVGLDNLNDYYDPALKLGRLDVLAKYPGFRFIKGDLVDRDLMADLFSTEKFDGVVHLAAQAGVRYSVTHPHTYADCNLTGFLNVLEGCRQNKVGHLVYASSSSVYGGNEKMPFSEADSVDHPVSLYAATKRANELMAHSYSHLYNLPVTGLRFFTVYGPWGRPDQSLFLFVSAMLKGQPIKVFNEGKMRRDFTYIDDIVEGVIRVLDKPAAADTAFDPQHPLPHTGRAPYRIFNIGNSDPVPLMDFIEAIEASLHMTAQKNFLPLQAGDVTETFADTHALDAWVGFKPATSVSEGVNRFVDWYRSYYKV</sequence>
<dbReference type="InterPro" id="IPR036291">
    <property type="entry name" value="NAD(P)-bd_dom_sf"/>
</dbReference>
<keyword evidence="3" id="KW-1185">Reference proteome</keyword>
<evidence type="ECO:0000313" key="3">
    <source>
        <dbReference type="Proteomes" id="UP000463961"/>
    </source>
</evidence>